<proteinExistence type="predicted"/>
<organism evidence="1 2">
    <name type="scientific">Butyricicoccus pullicaecorum</name>
    <dbReference type="NCBI Taxonomy" id="501571"/>
    <lineage>
        <taxon>Bacteria</taxon>
        <taxon>Bacillati</taxon>
        <taxon>Bacillota</taxon>
        <taxon>Clostridia</taxon>
        <taxon>Eubacteriales</taxon>
        <taxon>Butyricicoccaceae</taxon>
        <taxon>Butyricicoccus</taxon>
    </lineage>
</organism>
<dbReference type="AlphaFoldDB" id="A0A1Y4L7V7"/>
<comment type="caution">
    <text evidence="1">The sequence shown here is derived from an EMBL/GenBank/DDBJ whole genome shotgun (WGS) entry which is preliminary data.</text>
</comment>
<accession>A0A1Y4L7V7</accession>
<sequence length="66" mass="7917">MSFWEKASALGQSACEKMEKFNEDVEHWMYCYRNYDDEKLLKIEKKGAVVQRCAARKLLEERGYDF</sequence>
<name>A0A1Y4L7V7_9FIRM</name>
<reference evidence="2" key="1">
    <citation type="submission" date="2017-04" db="EMBL/GenBank/DDBJ databases">
        <title>Function of individual gut microbiota members based on whole genome sequencing of pure cultures obtained from chicken caecum.</title>
        <authorList>
            <person name="Medvecky M."/>
            <person name="Cejkova D."/>
            <person name="Polansky O."/>
            <person name="Karasova D."/>
            <person name="Kubasova T."/>
            <person name="Cizek A."/>
            <person name="Rychlik I."/>
        </authorList>
    </citation>
    <scope>NUCLEOTIDE SEQUENCE [LARGE SCALE GENOMIC DNA]</scope>
    <source>
        <strain evidence="2">An180</strain>
    </source>
</reference>
<evidence type="ECO:0000313" key="1">
    <source>
        <dbReference type="EMBL" id="OUP51970.1"/>
    </source>
</evidence>
<dbReference type="RefSeq" id="WP_087373736.1">
    <property type="nucleotide sequence ID" value="NZ_NFKK01000014.1"/>
</dbReference>
<evidence type="ECO:0000313" key="2">
    <source>
        <dbReference type="Proteomes" id="UP000195897"/>
    </source>
</evidence>
<dbReference type="EMBL" id="NFKK01000014">
    <property type="protein sequence ID" value="OUP51970.1"/>
    <property type="molecule type" value="Genomic_DNA"/>
</dbReference>
<dbReference type="Proteomes" id="UP000195897">
    <property type="component" value="Unassembled WGS sequence"/>
</dbReference>
<protein>
    <submittedName>
        <fullName evidence="1">Uncharacterized protein</fullName>
    </submittedName>
</protein>
<gene>
    <name evidence="1" type="ORF">B5F17_10740</name>
</gene>